<dbReference type="InterPro" id="IPR021987">
    <property type="entry name" value="SLED"/>
</dbReference>
<dbReference type="GO" id="GO:0003682">
    <property type="term" value="F:chromatin binding"/>
    <property type="evidence" value="ECO:0007669"/>
    <property type="project" value="TreeGrafter"/>
</dbReference>
<feature type="compositionally biased region" description="Low complexity" evidence="6">
    <location>
        <begin position="316"/>
        <end position="329"/>
    </location>
</feature>
<evidence type="ECO:0000256" key="5">
    <source>
        <dbReference type="PROSITE-ProRule" id="PRU00459"/>
    </source>
</evidence>
<keyword evidence="4" id="KW-0539">Nucleus</keyword>
<feature type="compositionally biased region" description="Basic residues" evidence="6">
    <location>
        <begin position="393"/>
        <end position="404"/>
    </location>
</feature>
<reference evidence="8 9" key="1">
    <citation type="submission" date="2024-01" db="EMBL/GenBank/DDBJ databases">
        <title>The genome of the rayed Mediterranean limpet Patella caerulea (Linnaeus, 1758).</title>
        <authorList>
            <person name="Anh-Thu Weber A."/>
            <person name="Halstead-Nussloch G."/>
        </authorList>
    </citation>
    <scope>NUCLEOTIDE SEQUENCE [LARGE SCALE GENOMIC DNA]</scope>
    <source>
        <strain evidence="8">AATW-2023a</strain>
        <tissue evidence="8">Whole specimen</tissue>
    </source>
</reference>
<evidence type="ECO:0000256" key="4">
    <source>
        <dbReference type="ARBA" id="ARBA00023242"/>
    </source>
</evidence>
<dbReference type="Pfam" id="PF00536">
    <property type="entry name" value="SAM_1"/>
    <property type="match status" value="1"/>
</dbReference>
<evidence type="ECO:0000259" key="7">
    <source>
        <dbReference type="SMART" id="SM00454"/>
    </source>
</evidence>
<evidence type="ECO:0000256" key="6">
    <source>
        <dbReference type="SAM" id="MobiDB-lite"/>
    </source>
</evidence>
<dbReference type="PANTHER" id="PTHR12247">
    <property type="entry name" value="POLYCOMB GROUP PROTEIN"/>
    <property type="match status" value="1"/>
</dbReference>
<dbReference type="EMBL" id="JAZGQO010000010">
    <property type="protein sequence ID" value="KAK6175906.1"/>
    <property type="molecule type" value="Genomic_DNA"/>
</dbReference>
<dbReference type="Gene3D" id="1.10.150.50">
    <property type="entry name" value="Transcription Factor, Ets-1"/>
    <property type="match status" value="1"/>
</dbReference>
<feature type="region of interest" description="Disordered" evidence="6">
    <location>
        <begin position="375"/>
        <end position="408"/>
    </location>
</feature>
<dbReference type="CDD" id="cd20096">
    <property type="entry name" value="MBT_SFMBT_rpt4"/>
    <property type="match status" value="1"/>
</dbReference>
<sequence>MKLEAVNRDNPNQICAATITKIVGHLMWIHLDNSNKMVASHVEDVYSHNLFPVGWCESNGYQLKPPRKTGLKRSTVKRVAIVQPEKSTGDEKVKNEGGMYAKIKKGEAEGSAWCPKIYFNHKCFSGPYLSKARIAELPKCVGPGPINLVMKEVLSMLISVAYKSCRVLRELQMEGPANPTMHQQVLKAKYKTKSYRAVVEICKMNSQLEDFCRQACIKLECCPNLISPHFIDDQCPENCSQLTKTKYTYYYGKKKKKIGRPPGGHSNLENGQKKCGKKKKKINMESRKTRHNSPDVNMIGDGDDDKASIDSDTRTVDSTSTTELKNKSSVKAVKASMRLKRKYIHHIPPPSDIQTRGDKRPRYSFERRTHKKIMISSPYLTGQKSKSSQSTKQSHHSQHSHHAHQSFQKKNIYPVSTIKKEDILKLDKNPLEWTITNVMDFIKSTDCANLSRLFKEQEIDGQALLLLTLPTVQEHLGLKLGPAIKLCHHIERVKIAFYETFAK</sequence>
<evidence type="ECO:0000313" key="8">
    <source>
        <dbReference type="EMBL" id="KAK6175906.1"/>
    </source>
</evidence>
<keyword evidence="3" id="KW-0677">Repeat</keyword>
<feature type="region of interest" description="Disordered" evidence="6">
    <location>
        <begin position="258"/>
        <end position="329"/>
    </location>
</feature>
<protein>
    <recommendedName>
        <fullName evidence="7">SAM domain-containing protein</fullName>
    </recommendedName>
</protein>
<feature type="compositionally biased region" description="Low complexity" evidence="6">
    <location>
        <begin position="383"/>
        <end position="392"/>
    </location>
</feature>
<dbReference type="GO" id="GO:0045892">
    <property type="term" value="P:negative regulation of DNA-templated transcription"/>
    <property type="evidence" value="ECO:0007669"/>
    <property type="project" value="TreeGrafter"/>
</dbReference>
<gene>
    <name evidence="8" type="ORF">SNE40_014282</name>
</gene>
<name>A0AAN8JD83_PATCE</name>
<proteinExistence type="predicted"/>
<dbReference type="PANTHER" id="PTHR12247:SF129">
    <property type="entry name" value="SOP-2-RELATED PROTEIN 3"/>
    <property type="match status" value="1"/>
</dbReference>
<dbReference type="SMART" id="SM00454">
    <property type="entry name" value="SAM"/>
    <property type="match status" value="1"/>
</dbReference>
<dbReference type="SUPFAM" id="SSF47769">
    <property type="entry name" value="SAM/Pointed domain"/>
    <property type="match status" value="1"/>
</dbReference>
<accession>A0AAN8JD83</accession>
<dbReference type="Gene3D" id="2.30.30.140">
    <property type="match status" value="1"/>
</dbReference>
<dbReference type="InterPro" id="IPR050548">
    <property type="entry name" value="PcG_chromatin_remod_factors"/>
</dbReference>
<dbReference type="Gene3D" id="3.90.1150.190">
    <property type="entry name" value="SLED domain"/>
    <property type="match status" value="1"/>
</dbReference>
<dbReference type="InterPro" id="IPR001660">
    <property type="entry name" value="SAM"/>
</dbReference>
<dbReference type="InterPro" id="IPR013761">
    <property type="entry name" value="SAM/pointed_sf"/>
</dbReference>
<dbReference type="Proteomes" id="UP001347796">
    <property type="component" value="Unassembled WGS sequence"/>
</dbReference>
<evidence type="ECO:0000256" key="1">
    <source>
        <dbReference type="ARBA" id="ARBA00004123"/>
    </source>
</evidence>
<feature type="domain" description="SAM" evidence="7">
    <location>
        <begin position="430"/>
        <end position="496"/>
    </location>
</feature>
<dbReference type="InterPro" id="IPR004092">
    <property type="entry name" value="Mbt"/>
</dbReference>
<dbReference type="AlphaFoldDB" id="A0AAN8JD83"/>
<dbReference type="Pfam" id="PF02820">
    <property type="entry name" value="MBT"/>
    <property type="match status" value="1"/>
</dbReference>
<dbReference type="SMART" id="SM00561">
    <property type="entry name" value="MBT"/>
    <property type="match status" value="1"/>
</dbReference>
<comment type="subcellular location">
    <subcellularLocation>
        <location evidence="1">Nucleus</location>
    </subcellularLocation>
</comment>
<feature type="repeat" description="MBT" evidence="5">
    <location>
        <begin position="1"/>
        <end position="66"/>
    </location>
</feature>
<comment type="caution">
    <text evidence="8">The sequence shown here is derived from an EMBL/GenBank/DDBJ whole genome shotgun (WGS) entry which is preliminary data.</text>
</comment>
<feature type="compositionally biased region" description="Basic and acidic residues" evidence="6">
    <location>
        <begin position="305"/>
        <end position="315"/>
    </location>
</feature>
<dbReference type="PROSITE" id="PS51079">
    <property type="entry name" value="MBT"/>
    <property type="match status" value="1"/>
</dbReference>
<keyword evidence="2" id="KW-0678">Repressor</keyword>
<evidence type="ECO:0000313" key="9">
    <source>
        <dbReference type="Proteomes" id="UP001347796"/>
    </source>
</evidence>
<organism evidence="8 9">
    <name type="scientific">Patella caerulea</name>
    <name type="common">Rayed Mediterranean limpet</name>
    <dbReference type="NCBI Taxonomy" id="87958"/>
    <lineage>
        <taxon>Eukaryota</taxon>
        <taxon>Metazoa</taxon>
        <taxon>Spiralia</taxon>
        <taxon>Lophotrochozoa</taxon>
        <taxon>Mollusca</taxon>
        <taxon>Gastropoda</taxon>
        <taxon>Patellogastropoda</taxon>
        <taxon>Patelloidea</taxon>
        <taxon>Patellidae</taxon>
        <taxon>Patella</taxon>
    </lineage>
</organism>
<dbReference type="InterPro" id="IPR038348">
    <property type="entry name" value="SLED_sf"/>
</dbReference>
<evidence type="ECO:0000256" key="3">
    <source>
        <dbReference type="ARBA" id="ARBA00022737"/>
    </source>
</evidence>
<dbReference type="GO" id="GO:0042393">
    <property type="term" value="F:histone binding"/>
    <property type="evidence" value="ECO:0007669"/>
    <property type="project" value="TreeGrafter"/>
</dbReference>
<dbReference type="Pfam" id="PF12140">
    <property type="entry name" value="SLED"/>
    <property type="match status" value="1"/>
</dbReference>
<dbReference type="SUPFAM" id="SSF63748">
    <property type="entry name" value="Tudor/PWWP/MBT"/>
    <property type="match status" value="1"/>
</dbReference>
<evidence type="ECO:0000256" key="2">
    <source>
        <dbReference type="ARBA" id="ARBA00022491"/>
    </source>
</evidence>
<dbReference type="GO" id="GO:0005634">
    <property type="term" value="C:nucleus"/>
    <property type="evidence" value="ECO:0007669"/>
    <property type="project" value="UniProtKB-SubCell"/>
</dbReference>
<keyword evidence="9" id="KW-1185">Reference proteome</keyword>